<reference evidence="4 5" key="1">
    <citation type="submission" date="2023-12" db="EMBL/GenBank/DDBJ databases">
        <title>A high-quality genome assembly for Dillenia turbinata (Dilleniales).</title>
        <authorList>
            <person name="Chanderbali A."/>
        </authorList>
    </citation>
    <scope>NUCLEOTIDE SEQUENCE [LARGE SCALE GENOMIC DNA]</scope>
    <source>
        <strain evidence="4">LSX21</strain>
        <tissue evidence="4">Leaf</tissue>
    </source>
</reference>
<keyword evidence="5" id="KW-1185">Reference proteome</keyword>
<dbReference type="PANTHER" id="PTHR31636">
    <property type="entry name" value="OSJNBA0084A10.13 PROTEIN-RELATED"/>
    <property type="match status" value="1"/>
</dbReference>
<dbReference type="Proteomes" id="UP001370490">
    <property type="component" value="Unassembled WGS sequence"/>
</dbReference>
<evidence type="ECO:0000256" key="3">
    <source>
        <dbReference type="PROSITE-ProRule" id="PRU01191"/>
    </source>
</evidence>
<dbReference type="AlphaFoldDB" id="A0AAN8VM91"/>
<keyword evidence="2" id="KW-0804">Transcription</keyword>
<organism evidence="4 5">
    <name type="scientific">Dillenia turbinata</name>
    <dbReference type="NCBI Taxonomy" id="194707"/>
    <lineage>
        <taxon>Eukaryota</taxon>
        <taxon>Viridiplantae</taxon>
        <taxon>Streptophyta</taxon>
        <taxon>Embryophyta</taxon>
        <taxon>Tracheophyta</taxon>
        <taxon>Spermatophyta</taxon>
        <taxon>Magnoliopsida</taxon>
        <taxon>eudicotyledons</taxon>
        <taxon>Gunneridae</taxon>
        <taxon>Pentapetalae</taxon>
        <taxon>Dilleniales</taxon>
        <taxon>Dilleniaceae</taxon>
        <taxon>Dillenia</taxon>
    </lineage>
</organism>
<sequence>MENVPHFYPSDYAEFQDECSSSKGFKTWEVWRESAGINGLWPEFGYFQDYAALEEVMLTKYEQQLSGSYIPADVSFNIIYPQNQLSQEKTAKLDESQGLAELRKEKPEEIPLSSVEILKTLQSRFRRLNGKRFNTSYKSKDSKSSMVGGWKFSTVMIVKVAGSSVLNVSQNVDDLSMNFHPYSSSLFSPSEEETKYVELVRLLLASAEKISCQQFNCAQKLLNLCNYMSSDTGNPVQRIVFYFSEALQERINQETGTVMSKSSAYGKDDSFDVKQAMLTSNHSSLSLYQQIPIFQVAEFTAVQAILENLALAKKVHLIDFGIRSGVQWVLLMQAFLARGDSSLELLKITAVGTTAKENFEDIGKHLSSFAATLNFPFSFDIVMVQDMKFLKESLFKVEDDEVVVVYAPIYLCTLISKPDRLESLMRVIKKLNPLIMVIIEVEANHNSSIFLNRFTEALFFYGAFFDCLETCMTRNDQARMMTEALHLSEGIRNIVATNGAERAIWHVKNDIWRAFFARFGLTEMDLSTSALYQASLLVEKFTCGRYCTLDMDEKALLIGWKGTPIHSLSIWRLS</sequence>
<dbReference type="Pfam" id="PF03514">
    <property type="entry name" value="GRAS"/>
    <property type="match status" value="1"/>
</dbReference>
<evidence type="ECO:0000256" key="1">
    <source>
        <dbReference type="ARBA" id="ARBA00023015"/>
    </source>
</evidence>
<feature type="region of interest" description="Leucine repeat II (LRII)" evidence="3">
    <location>
        <begin position="361"/>
        <end position="393"/>
    </location>
</feature>
<feature type="region of interest" description="SAW" evidence="3">
    <location>
        <begin position="496"/>
        <end position="572"/>
    </location>
</feature>
<evidence type="ECO:0000256" key="2">
    <source>
        <dbReference type="ARBA" id="ARBA00023163"/>
    </source>
</evidence>
<dbReference type="PROSITE" id="PS50985">
    <property type="entry name" value="GRAS"/>
    <property type="match status" value="1"/>
</dbReference>
<evidence type="ECO:0000313" key="4">
    <source>
        <dbReference type="EMBL" id="KAK6930268.1"/>
    </source>
</evidence>
<comment type="similarity">
    <text evidence="3">Belongs to the GRAS family.</text>
</comment>
<protein>
    <submittedName>
        <fullName evidence="4">Transcription factor GRAS</fullName>
    </submittedName>
</protein>
<evidence type="ECO:0000313" key="5">
    <source>
        <dbReference type="Proteomes" id="UP001370490"/>
    </source>
</evidence>
<comment type="caution">
    <text evidence="3">Lacks conserved residue(s) required for the propagation of feature annotation.</text>
</comment>
<name>A0AAN8VM91_9MAGN</name>
<dbReference type="InterPro" id="IPR005202">
    <property type="entry name" value="TF_GRAS"/>
</dbReference>
<dbReference type="EMBL" id="JBAMMX010000012">
    <property type="protein sequence ID" value="KAK6930268.1"/>
    <property type="molecule type" value="Genomic_DNA"/>
</dbReference>
<proteinExistence type="inferred from homology"/>
<gene>
    <name evidence="4" type="ORF">RJ641_004362</name>
</gene>
<accession>A0AAN8VM91</accession>
<comment type="caution">
    <text evidence="4">The sequence shown here is derived from an EMBL/GenBank/DDBJ whole genome shotgun (WGS) entry which is preliminary data.</text>
</comment>
<keyword evidence="1" id="KW-0805">Transcription regulation</keyword>